<name>A0AAP6AVY4_ECOLX</name>
<dbReference type="Pfam" id="PF12571">
    <property type="entry name" value="Phage_tail_fib"/>
    <property type="match status" value="1"/>
</dbReference>
<feature type="domain" description="Phage tail collar" evidence="4">
    <location>
        <begin position="503"/>
        <end position="550"/>
    </location>
</feature>
<sequence>MAKSVITSAFIRLKAQQAAEGTPVVLDEFIFANVPDLNPETPVSPDETLPPEDQIVHRQAVGKTGVVNENAVVYSVTLGAELGDFEFNWVGLVSKATSTLAMIVHAPTQKKIRTHNGNEGNVLVRSMLMEYSGAKEATGITTPAQTWQIDFTARLAAMDERQRRENIDIYGNAAFFGDGWLVKKGERWSLCKGTGYVEGLRAELTEDIPLTTPDFPSRIWLTVWWTGTLTSEWTVEHDIIMADPAATEEILLEAHRKEAARQYFFALADIDEDGDVTDLRPRGTPEERRSLDALKKHEKSRNHPDATLKEKGFTQLSSATTSTSETQAATPKAIKIAMDNADGRLAKNRNGEDIPNKELFLINVGTPRVYAKDGYVGEAGQRWTTEQFVEWLNERGAFRPGLWIFKANISLSRHSVLTDTGYGDICLGGCLIEVSGDINGGIIRITTGLESPNPADMYLRTQFTGVVLNKGKSTIWYRTYTDKNKPTPQDIGALPASELLPAGVPLPWPSDTPPAGYAIMVGQTFDKARYPLLAKAYPDGRIPDMRGWTIKGKPASGRAVLSQEQDGIKSHTHGGSVSNTDLGTKTTSSFDYGTKTTSTNGQHEHSVPLRRQDGGGINFDWLDGSSSGSHIGNGYVPAAGDHQHTVPIGAHTHTLALGSHGHGLTINPTGNAENTVKNIAFNYIVRLA</sequence>
<dbReference type="Gene3D" id="3.90.1340.10">
    <property type="entry name" value="Phage tail collar domain"/>
    <property type="match status" value="1"/>
</dbReference>
<dbReference type="GO" id="GO:0046718">
    <property type="term" value="P:symbiont entry into host cell"/>
    <property type="evidence" value="ECO:0007669"/>
    <property type="project" value="InterPro"/>
</dbReference>
<feature type="compositionally biased region" description="Basic and acidic residues" evidence="3">
    <location>
        <begin position="277"/>
        <end position="312"/>
    </location>
</feature>
<feature type="compositionally biased region" description="Low complexity" evidence="3">
    <location>
        <begin position="314"/>
        <end position="330"/>
    </location>
</feature>
<dbReference type="InterPro" id="IPR022225">
    <property type="entry name" value="Phage_tail_fibre_N"/>
</dbReference>
<evidence type="ECO:0000313" key="8">
    <source>
        <dbReference type="Proteomes" id="UP001271591"/>
    </source>
</evidence>
<organism evidence="6 8">
    <name type="scientific">Escherichia coli</name>
    <dbReference type="NCBI Taxonomy" id="562"/>
    <lineage>
        <taxon>Bacteria</taxon>
        <taxon>Pseudomonadati</taxon>
        <taxon>Pseudomonadota</taxon>
        <taxon>Gammaproteobacteria</taxon>
        <taxon>Enterobacterales</taxon>
        <taxon>Enterobacteriaceae</taxon>
        <taxon>Escherichia</taxon>
    </lineage>
</organism>
<dbReference type="InterPro" id="IPR051934">
    <property type="entry name" value="Phage_Tail_Fiber_Structural"/>
</dbReference>
<evidence type="ECO:0000256" key="1">
    <source>
        <dbReference type="ARBA" id="ARBA00004328"/>
    </source>
</evidence>
<keyword evidence="2" id="KW-0945">Host-virus interaction</keyword>
<evidence type="ECO:0000313" key="6">
    <source>
        <dbReference type="EMBL" id="MDW9349346.1"/>
    </source>
</evidence>
<evidence type="ECO:0000256" key="2">
    <source>
        <dbReference type="ARBA" id="ARBA00022581"/>
    </source>
</evidence>
<dbReference type="InterPro" id="IPR037053">
    <property type="entry name" value="Phage_tail_collar_dom_sf"/>
</dbReference>
<evidence type="ECO:0000259" key="4">
    <source>
        <dbReference type="Pfam" id="PF07484"/>
    </source>
</evidence>
<feature type="region of interest" description="Disordered" evidence="3">
    <location>
        <begin position="275"/>
        <end position="331"/>
    </location>
</feature>
<dbReference type="InterPro" id="IPR005068">
    <property type="entry name" value="Phage_lambda_Stf-r2"/>
</dbReference>
<evidence type="ECO:0000256" key="3">
    <source>
        <dbReference type="SAM" id="MobiDB-lite"/>
    </source>
</evidence>
<proteinExistence type="predicted"/>
<dbReference type="EMBL" id="JAWPMK010000001">
    <property type="protein sequence ID" value="MDW9349346.1"/>
    <property type="molecule type" value="Genomic_DNA"/>
</dbReference>
<dbReference type="PANTHER" id="PTHR35191:SF1">
    <property type="entry name" value="PROPHAGE SIDE TAIL FIBER PROTEIN HOMOLOG STFQ-RELATED"/>
    <property type="match status" value="1"/>
</dbReference>
<dbReference type="GO" id="GO:0019062">
    <property type="term" value="P:virion attachment to host cell"/>
    <property type="evidence" value="ECO:0007669"/>
    <property type="project" value="InterPro"/>
</dbReference>
<evidence type="ECO:0000259" key="5">
    <source>
        <dbReference type="Pfam" id="PF12571"/>
    </source>
</evidence>
<comment type="subcellular location">
    <subcellularLocation>
        <location evidence="1">Virion</location>
    </subcellularLocation>
</comment>
<accession>A0AAP6AVY4</accession>
<dbReference type="InterPro" id="IPR011083">
    <property type="entry name" value="Phage_tail_collar_dom"/>
</dbReference>
<dbReference type="SUPFAM" id="SSF88874">
    <property type="entry name" value="Receptor-binding domain of short tail fibre protein gp12"/>
    <property type="match status" value="1"/>
</dbReference>
<gene>
    <name evidence="6" type="ORF">R8G00_06825</name>
    <name evidence="7" type="ORF">R8G00_30825</name>
</gene>
<dbReference type="Pfam" id="PF03406">
    <property type="entry name" value="Phage_fiber_2"/>
    <property type="match status" value="1"/>
</dbReference>
<feature type="domain" description="Phage tail fibre protein N-terminal" evidence="5">
    <location>
        <begin position="3"/>
        <end position="157"/>
    </location>
</feature>
<dbReference type="Pfam" id="PF07484">
    <property type="entry name" value="Collar"/>
    <property type="match status" value="1"/>
</dbReference>
<dbReference type="Proteomes" id="UP001271591">
    <property type="component" value="Unassembled WGS sequence"/>
</dbReference>
<protein>
    <submittedName>
        <fullName evidence="6">Phage tail protein</fullName>
    </submittedName>
</protein>
<dbReference type="EMBL" id="JAWPMK010000009">
    <property type="protein sequence ID" value="MDW9353801.1"/>
    <property type="molecule type" value="Genomic_DNA"/>
</dbReference>
<comment type="caution">
    <text evidence="6">The sequence shown here is derived from an EMBL/GenBank/DDBJ whole genome shotgun (WGS) entry which is preliminary data.</text>
</comment>
<reference evidence="6" key="1">
    <citation type="submission" date="2023-10" db="EMBL/GenBank/DDBJ databases">
        <title>Draft Genome Sequence of a Shiga toxin-producing Escherichia coli strain from deer meat showing an IS-element integration in the B-subunit of the Shiga toxin Stx2b gene.</title>
        <authorList>
            <person name="Projahn M."/>
            <person name="Borowiak M."/>
        </authorList>
    </citation>
    <scope>NUCLEOTIDE SEQUENCE</scope>
    <source>
        <strain evidence="6">BfR-EC-18960</strain>
    </source>
</reference>
<evidence type="ECO:0000313" key="7">
    <source>
        <dbReference type="EMBL" id="MDW9353801.1"/>
    </source>
</evidence>
<dbReference type="PANTHER" id="PTHR35191">
    <property type="entry name" value="PROPHAGE SIDE TAIL FIBER PROTEIN HOMOLOG STFQ-RELATED"/>
    <property type="match status" value="1"/>
</dbReference>
<dbReference type="AlphaFoldDB" id="A0AAP6AVY4"/>